<dbReference type="InterPro" id="IPR003141">
    <property type="entry name" value="Pol/His_phosphatase_N"/>
</dbReference>
<keyword evidence="8" id="KW-0239">DNA-directed DNA polymerase</keyword>
<keyword evidence="6" id="KW-0548">Nucleotidyltransferase</keyword>
<evidence type="ECO:0000256" key="1">
    <source>
        <dbReference type="ARBA" id="ARBA00004496"/>
    </source>
</evidence>
<dbReference type="InterPro" id="IPR016195">
    <property type="entry name" value="Pol/histidinol_Pase-like"/>
</dbReference>
<sequence length="1205" mass="132721">MAVPVGPDRPAARRYQPRGCARRLDLIVSSAGSNTSGSNFVHLHVHTEYSMLDGAAKLDDLFTEATRLGMPALATTDHGNVFGAYEFYSKAKSHGIKPIIGTEAYLTPKTSRFDKTRVRWAEGGEDDVSGGGAYTHMTLLAETTAGMHNLFRLSSLASIEGFYFKPRMDRELLEKYAGGIIATTGCPSGEVQTLLRMGKYDDAVASAAEFRDIFGAGNFYVELMDHGLSIERRIRDDLLRLAKQLELPLLATNDLHYTHKADHQAQEVLLCVQSGSTLADPKRFKFDAEDFYLKSAEEMRSVWSDLPEACDNTLLVAERCEVEFVEEAGRYMPHFPVPEGEDETSWFVKEVERGLQRRYPDGVPDDARKQAEYETEVVTGKGYAGYYLIVSDFINWSKNNGVRVGPGRGSGAGSMTAFAMGITDLDPLKHGLFFERFLNPERESMPDFDVDFDERGRGDVIRYVTDKYGSDHVAQIVTYGTIKAKQAIKDASRVLGYPFAMGERITKAMPPAVMGKEISLGGIFDTENSRYSEAGEFRQLYESDSDVRKVVDTAKGLENLKRQWGVHAAGVIMSSEPLLDTIPIMKREQDGAIITQFDYPTCETLGLVKMDFLGLRNLTILDDALKNIVRNGKEPVNLDELDLDDPAAYELLARGDTLGVFQLDSGPIRSLLRMMKPDNFEDISAVLALYRPGPMGANSHINYAQRKNGQQEITPIHPELADALEPILGTTYGLIVYQEQVMAIAQQLAGYTLGKADLLRRAMGKKKREVLDAEFVTFSEGMRANGFSDAAIKTLWDILVPFSDYAFNKAHSAAYGVISYWTAFLKANYPAEYMAALLTSVRGDKDKTALYLSECRRMGIKVLPPDVNESEGDFTPVGTDIRFGLSAIRNVGGNVVDGIVAARKSEGRYESFPDFMNKVSVSVCNKRVVDSLVKAGAFDSMGYARRALVSIVDDTVDAVITLKRNEAIGQFDLFGGAGEESTSGLEVNVPELDEWDKKAKLGYEREMLGLYVSDHPLLGLEHVLNASTDRPISALNDESEVSSGTTVTIGGLVTGIQRKVTKRGDTWAIATVEDLEGSIECLFFPATYQLYSTQLIEDEIVLVKGKLDRRDDSVQFIASELSMPDISQAPTGPLVVAMPLARCTPPVVEKLKDVLVTHPGSTEVHLKLKSSQRTTVMRVSDGLRVTPSSELMGDLKALLGPACVV</sequence>
<dbReference type="InterPro" id="IPR011708">
    <property type="entry name" value="DNA_pol3_alpha_NTPase_dom"/>
</dbReference>
<name>A0A329QW19_9ACTN</name>
<comment type="subcellular location">
    <subcellularLocation>
        <location evidence="1">Cytoplasm</location>
    </subcellularLocation>
</comment>
<dbReference type="InterPro" id="IPR004013">
    <property type="entry name" value="PHP_dom"/>
</dbReference>
<proteinExistence type="inferred from homology"/>
<comment type="caution">
    <text evidence="11">The sequence shown here is derived from an EMBL/GenBank/DDBJ whole genome shotgun (WGS) entry which is preliminary data.</text>
</comment>
<dbReference type="NCBIfam" id="TIGR00594">
    <property type="entry name" value="polc"/>
    <property type="match status" value="1"/>
</dbReference>
<dbReference type="Pfam" id="PF02811">
    <property type="entry name" value="PHP"/>
    <property type="match status" value="1"/>
</dbReference>
<reference evidence="11 12" key="1">
    <citation type="submission" date="2018-06" db="EMBL/GenBank/DDBJ databases">
        <title>Phytoactinopolyspora halophila sp. nov., a novel halophilic actinomycete isolated from a saline soil in China.</title>
        <authorList>
            <person name="Tang S.-K."/>
        </authorList>
    </citation>
    <scope>NUCLEOTIDE SEQUENCE [LARGE SCALE GENOMIC DNA]</scope>
    <source>
        <strain evidence="11 12">YIM 96934</strain>
    </source>
</reference>
<dbReference type="InterPro" id="IPR029460">
    <property type="entry name" value="DNAPol_HHH"/>
</dbReference>
<evidence type="ECO:0000256" key="2">
    <source>
        <dbReference type="ARBA" id="ARBA00009496"/>
    </source>
</evidence>
<dbReference type="AlphaFoldDB" id="A0A329QW19"/>
<dbReference type="Pfam" id="PF14579">
    <property type="entry name" value="HHH_6"/>
    <property type="match status" value="1"/>
</dbReference>
<dbReference type="NCBIfam" id="NF004226">
    <property type="entry name" value="PRK05673.1"/>
    <property type="match status" value="1"/>
</dbReference>
<dbReference type="EMBL" id="QMIG01000004">
    <property type="protein sequence ID" value="RAW16351.1"/>
    <property type="molecule type" value="Genomic_DNA"/>
</dbReference>
<evidence type="ECO:0000256" key="5">
    <source>
        <dbReference type="ARBA" id="ARBA00022679"/>
    </source>
</evidence>
<dbReference type="GO" id="GO:0006260">
    <property type="term" value="P:DNA replication"/>
    <property type="evidence" value="ECO:0007669"/>
    <property type="project" value="UniProtKB-KW"/>
</dbReference>
<dbReference type="GO" id="GO:0008408">
    <property type="term" value="F:3'-5' exonuclease activity"/>
    <property type="evidence" value="ECO:0007669"/>
    <property type="project" value="InterPro"/>
</dbReference>
<dbReference type="InterPro" id="IPR040982">
    <property type="entry name" value="DNA_pol3_finger"/>
</dbReference>
<dbReference type="Pfam" id="PF07733">
    <property type="entry name" value="DNA_pol3_alpha"/>
    <property type="match status" value="1"/>
</dbReference>
<evidence type="ECO:0000313" key="12">
    <source>
        <dbReference type="Proteomes" id="UP000250462"/>
    </source>
</evidence>
<organism evidence="11 12">
    <name type="scientific">Phytoactinopolyspora halophila</name>
    <dbReference type="NCBI Taxonomy" id="1981511"/>
    <lineage>
        <taxon>Bacteria</taxon>
        <taxon>Bacillati</taxon>
        <taxon>Actinomycetota</taxon>
        <taxon>Actinomycetes</taxon>
        <taxon>Jiangellales</taxon>
        <taxon>Jiangellaceae</taxon>
        <taxon>Phytoactinopolyspora</taxon>
    </lineage>
</organism>
<keyword evidence="5" id="KW-0808">Transferase</keyword>
<comment type="catalytic activity">
    <reaction evidence="9">
        <text>DNA(n) + a 2'-deoxyribonucleoside 5'-triphosphate = DNA(n+1) + diphosphate</text>
        <dbReference type="Rhea" id="RHEA:22508"/>
        <dbReference type="Rhea" id="RHEA-COMP:17339"/>
        <dbReference type="Rhea" id="RHEA-COMP:17340"/>
        <dbReference type="ChEBI" id="CHEBI:33019"/>
        <dbReference type="ChEBI" id="CHEBI:61560"/>
        <dbReference type="ChEBI" id="CHEBI:173112"/>
        <dbReference type="EC" id="2.7.7.7"/>
    </reaction>
</comment>
<evidence type="ECO:0000256" key="9">
    <source>
        <dbReference type="ARBA" id="ARBA00049244"/>
    </source>
</evidence>
<comment type="similarity">
    <text evidence="2">Belongs to the DNA polymerase type-C family. DnaE subfamily.</text>
</comment>
<dbReference type="Gene3D" id="1.10.10.1600">
    <property type="entry name" value="Bacterial DNA polymerase III alpha subunit, thumb domain"/>
    <property type="match status" value="1"/>
</dbReference>
<dbReference type="SUPFAM" id="SSF89550">
    <property type="entry name" value="PHP domain-like"/>
    <property type="match status" value="1"/>
</dbReference>
<dbReference type="InterPro" id="IPR041931">
    <property type="entry name" value="DNA_pol3_alpha_thumb_dom"/>
</dbReference>
<dbReference type="Gene3D" id="3.20.20.140">
    <property type="entry name" value="Metal-dependent hydrolases"/>
    <property type="match status" value="1"/>
</dbReference>
<dbReference type="GO" id="GO:0005737">
    <property type="term" value="C:cytoplasm"/>
    <property type="evidence" value="ECO:0007669"/>
    <property type="project" value="UniProtKB-SubCell"/>
</dbReference>
<dbReference type="PANTHER" id="PTHR32294">
    <property type="entry name" value="DNA POLYMERASE III SUBUNIT ALPHA"/>
    <property type="match status" value="1"/>
</dbReference>
<keyword evidence="12" id="KW-1185">Reference proteome</keyword>
<feature type="domain" description="Polymerase/histidinol phosphatase N-terminal" evidence="10">
    <location>
        <begin position="41"/>
        <end position="108"/>
    </location>
</feature>
<dbReference type="Proteomes" id="UP000250462">
    <property type="component" value="Unassembled WGS sequence"/>
</dbReference>
<dbReference type="EC" id="2.7.7.7" evidence="3"/>
<gene>
    <name evidence="11" type="ORF">DPM12_06855</name>
</gene>
<evidence type="ECO:0000256" key="7">
    <source>
        <dbReference type="ARBA" id="ARBA00022705"/>
    </source>
</evidence>
<dbReference type="PANTHER" id="PTHR32294:SF0">
    <property type="entry name" value="DNA POLYMERASE III SUBUNIT ALPHA"/>
    <property type="match status" value="1"/>
</dbReference>
<dbReference type="GO" id="GO:0003676">
    <property type="term" value="F:nucleic acid binding"/>
    <property type="evidence" value="ECO:0007669"/>
    <property type="project" value="InterPro"/>
</dbReference>
<dbReference type="InterPro" id="IPR004365">
    <property type="entry name" value="NA-bd_OB_tRNA"/>
</dbReference>
<keyword evidence="7" id="KW-0235">DNA replication</keyword>
<protein>
    <recommendedName>
        <fullName evidence="4">DNA polymerase III subunit alpha</fullName>
        <ecNumber evidence="3">2.7.7.7</ecNumber>
    </recommendedName>
</protein>
<dbReference type="CDD" id="cd04485">
    <property type="entry name" value="DnaE_OBF"/>
    <property type="match status" value="1"/>
</dbReference>
<evidence type="ECO:0000256" key="8">
    <source>
        <dbReference type="ARBA" id="ARBA00022932"/>
    </source>
</evidence>
<dbReference type="Gene3D" id="1.10.150.870">
    <property type="match status" value="1"/>
</dbReference>
<accession>A0A329QW19</accession>
<dbReference type="Pfam" id="PF17657">
    <property type="entry name" value="DNA_pol3_finger"/>
    <property type="match status" value="1"/>
</dbReference>
<dbReference type="CDD" id="cd12113">
    <property type="entry name" value="PHP_PolIIIA_DnaE3"/>
    <property type="match status" value="1"/>
</dbReference>
<evidence type="ECO:0000259" key="10">
    <source>
        <dbReference type="SMART" id="SM00481"/>
    </source>
</evidence>
<dbReference type="GO" id="GO:0003887">
    <property type="term" value="F:DNA-directed DNA polymerase activity"/>
    <property type="evidence" value="ECO:0007669"/>
    <property type="project" value="UniProtKB-KW"/>
</dbReference>
<evidence type="ECO:0000313" key="11">
    <source>
        <dbReference type="EMBL" id="RAW16351.1"/>
    </source>
</evidence>
<dbReference type="OrthoDB" id="9803237at2"/>
<evidence type="ECO:0000256" key="4">
    <source>
        <dbReference type="ARBA" id="ARBA00019114"/>
    </source>
</evidence>
<dbReference type="InterPro" id="IPR004805">
    <property type="entry name" value="DnaE2/DnaE/PolC"/>
</dbReference>
<dbReference type="NCBIfam" id="NF005298">
    <property type="entry name" value="PRK06826.1"/>
    <property type="match status" value="1"/>
</dbReference>
<evidence type="ECO:0000256" key="3">
    <source>
        <dbReference type="ARBA" id="ARBA00012417"/>
    </source>
</evidence>
<dbReference type="Pfam" id="PF01336">
    <property type="entry name" value="tRNA_anti-codon"/>
    <property type="match status" value="1"/>
</dbReference>
<dbReference type="SMART" id="SM00481">
    <property type="entry name" value="POLIIIAc"/>
    <property type="match status" value="1"/>
</dbReference>
<evidence type="ECO:0000256" key="6">
    <source>
        <dbReference type="ARBA" id="ARBA00022695"/>
    </source>
</evidence>